<reference evidence="2 3" key="1">
    <citation type="submission" date="2019-09" db="EMBL/GenBank/DDBJ databases">
        <title>Taxonomic organization of the family Brucellaceae based on a phylogenomic approach.</title>
        <authorList>
            <person name="Leclercq S."/>
            <person name="Cloeckaert A."/>
            <person name="Zygmunt M.S."/>
        </authorList>
    </citation>
    <scope>NUCLEOTIDE SEQUENCE [LARGE SCALE GENOMIC DNA]</scope>
    <source>
        <strain evidence="2 3">TA93</strain>
    </source>
</reference>
<evidence type="ECO:0000313" key="3">
    <source>
        <dbReference type="Proteomes" id="UP000460650"/>
    </source>
</evidence>
<dbReference type="AlphaFoldDB" id="A0A7V7VQT6"/>
<feature type="signal peptide" evidence="1">
    <location>
        <begin position="1"/>
        <end position="21"/>
    </location>
</feature>
<organism evidence="2 3">
    <name type="scientific">Brucella tritici</name>
    <dbReference type="NCBI Taxonomy" id="94626"/>
    <lineage>
        <taxon>Bacteria</taxon>
        <taxon>Pseudomonadati</taxon>
        <taxon>Pseudomonadota</taxon>
        <taxon>Alphaproteobacteria</taxon>
        <taxon>Hyphomicrobiales</taxon>
        <taxon>Brucellaceae</taxon>
        <taxon>Brucella/Ochrobactrum group</taxon>
        <taxon>Brucella</taxon>
    </lineage>
</organism>
<accession>A0A7V7VQT6</accession>
<evidence type="ECO:0000256" key="1">
    <source>
        <dbReference type="SAM" id="SignalP"/>
    </source>
</evidence>
<evidence type="ECO:0000313" key="2">
    <source>
        <dbReference type="EMBL" id="KAB2655140.1"/>
    </source>
</evidence>
<name>A0A7V7VQT6_9HYPH</name>
<dbReference type="RefSeq" id="WP_151648404.1">
    <property type="nucleotide sequence ID" value="NZ_WBVY01000007.1"/>
</dbReference>
<protein>
    <submittedName>
        <fullName evidence="2">Uncharacterized protein</fullName>
    </submittedName>
</protein>
<feature type="chain" id="PRO_5031095931" evidence="1">
    <location>
        <begin position="22"/>
        <end position="114"/>
    </location>
</feature>
<dbReference type="EMBL" id="WBVY01000007">
    <property type="protein sequence ID" value="KAB2655140.1"/>
    <property type="molecule type" value="Genomic_DNA"/>
</dbReference>
<keyword evidence="1" id="KW-0732">Signal</keyword>
<comment type="caution">
    <text evidence="2">The sequence shown here is derived from an EMBL/GenBank/DDBJ whole genome shotgun (WGS) entry which is preliminary data.</text>
</comment>
<gene>
    <name evidence="2" type="ORF">F9K94_21545</name>
</gene>
<sequence>MKKLLITTAITMMAFSSYANAACRTMSQVSDNMMELGYTEEWEGDNNRDVLDFVQAYSRMWCGGKSCKTDNDTVLKADHVIVYSGKDDRAVFFNRKGCKSHSIVHRRGDLTSIW</sequence>
<proteinExistence type="predicted"/>
<dbReference type="Proteomes" id="UP000460650">
    <property type="component" value="Unassembled WGS sequence"/>
</dbReference>